<evidence type="ECO:0000313" key="1">
    <source>
        <dbReference type="EMBL" id="KAG0413834.1"/>
    </source>
</evidence>
<gene>
    <name evidence="1" type="ORF">HPB47_009019</name>
</gene>
<name>A0AC60P3M2_IXOPE</name>
<keyword evidence="2" id="KW-1185">Reference proteome</keyword>
<accession>A0AC60P3M2</accession>
<protein>
    <submittedName>
        <fullName evidence="1">Uncharacterized protein</fullName>
    </submittedName>
</protein>
<proteinExistence type="predicted"/>
<evidence type="ECO:0000313" key="2">
    <source>
        <dbReference type="Proteomes" id="UP000805193"/>
    </source>
</evidence>
<comment type="caution">
    <text evidence="1">The sequence shown here is derived from an EMBL/GenBank/DDBJ whole genome shotgun (WGS) entry which is preliminary data.</text>
</comment>
<sequence length="136" mass="14405">MEGHIGPACRTLRCDRYGIFGHATAGCRAPCQRRDHGYATTNCVQLKSYVAAAQQPGETRSRPPQQVVAPVALPAPEQSDDDSDLFIPLRSPPPPPAVSNSYASSNAGISDSKASGVVTATPPAKPRTFRLTRPPP</sequence>
<feature type="non-terminal residue" evidence="1">
    <location>
        <position position="136"/>
    </location>
</feature>
<dbReference type="Proteomes" id="UP000805193">
    <property type="component" value="Unassembled WGS sequence"/>
</dbReference>
<reference evidence="1 2" key="1">
    <citation type="journal article" date="2020" name="Cell">
        <title>Large-Scale Comparative Analyses of Tick Genomes Elucidate Their Genetic Diversity and Vector Capacities.</title>
        <authorList>
            <consortium name="Tick Genome and Microbiome Consortium (TIGMIC)"/>
            <person name="Jia N."/>
            <person name="Wang J."/>
            <person name="Shi W."/>
            <person name="Du L."/>
            <person name="Sun Y."/>
            <person name="Zhan W."/>
            <person name="Jiang J.F."/>
            <person name="Wang Q."/>
            <person name="Zhang B."/>
            <person name="Ji P."/>
            <person name="Bell-Sakyi L."/>
            <person name="Cui X.M."/>
            <person name="Yuan T.T."/>
            <person name="Jiang B.G."/>
            <person name="Yang W.F."/>
            <person name="Lam T.T."/>
            <person name="Chang Q.C."/>
            <person name="Ding S.J."/>
            <person name="Wang X.J."/>
            <person name="Zhu J.G."/>
            <person name="Ruan X.D."/>
            <person name="Zhao L."/>
            <person name="Wei J.T."/>
            <person name="Ye R.Z."/>
            <person name="Que T.C."/>
            <person name="Du C.H."/>
            <person name="Zhou Y.H."/>
            <person name="Cheng J.X."/>
            <person name="Dai P.F."/>
            <person name="Guo W.B."/>
            <person name="Han X.H."/>
            <person name="Huang E.J."/>
            <person name="Li L.F."/>
            <person name="Wei W."/>
            <person name="Gao Y.C."/>
            <person name="Liu J.Z."/>
            <person name="Shao H.Z."/>
            <person name="Wang X."/>
            <person name="Wang C.C."/>
            <person name="Yang T.C."/>
            <person name="Huo Q.B."/>
            <person name="Li W."/>
            <person name="Chen H.Y."/>
            <person name="Chen S.E."/>
            <person name="Zhou L.G."/>
            <person name="Ni X.B."/>
            <person name="Tian J.H."/>
            <person name="Sheng Y."/>
            <person name="Liu T."/>
            <person name="Pan Y.S."/>
            <person name="Xia L.Y."/>
            <person name="Li J."/>
            <person name="Zhao F."/>
            <person name="Cao W.C."/>
        </authorList>
    </citation>
    <scope>NUCLEOTIDE SEQUENCE [LARGE SCALE GENOMIC DNA]</scope>
    <source>
        <strain evidence="1">Iper-2018</strain>
    </source>
</reference>
<dbReference type="EMBL" id="JABSTQ010011231">
    <property type="protein sequence ID" value="KAG0413834.1"/>
    <property type="molecule type" value="Genomic_DNA"/>
</dbReference>
<organism evidence="1 2">
    <name type="scientific">Ixodes persulcatus</name>
    <name type="common">Taiga tick</name>
    <dbReference type="NCBI Taxonomy" id="34615"/>
    <lineage>
        <taxon>Eukaryota</taxon>
        <taxon>Metazoa</taxon>
        <taxon>Ecdysozoa</taxon>
        <taxon>Arthropoda</taxon>
        <taxon>Chelicerata</taxon>
        <taxon>Arachnida</taxon>
        <taxon>Acari</taxon>
        <taxon>Parasitiformes</taxon>
        <taxon>Ixodida</taxon>
        <taxon>Ixodoidea</taxon>
        <taxon>Ixodidae</taxon>
        <taxon>Ixodinae</taxon>
        <taxon>Ixodes</taxon>
    </lineage>
</organism>